<dbReference type="InterPro" id="IPR004230">
    <property type="entry name" value="DNA_mismatch_repair_MutH"/>
</dbReference>
<keyword evidence="4 7" id="KW-0227">DNA damage</keyword>
<dbReference type="GO" id="GO:0006298">
    <property type="term" value="P:mismatch repair"/>
    <property type="evidence" value="ECO:0007669"/>
    <property type="project" value="UniProtKB-UniRule"/>
</dbReference>
<accession>A0A378IAI1</accession>
<dbReference type="Proteomes" id="UP000054735">
    <property type="component" value="Unassembled WGS sequence"/>
</dbReference>
<protein>
    <recommendedName>
        <fullName evidence="7">DNA mismatch repair protein MutH</fullName>
    </recommendedName>
    <alternativeName>
        <fullName evidence="7">Methyl-directed mismatch repair protein</fullName>
    </alternativeName>
</protein>
<dbReference type="SUPFAM" id="SSF52980">
    <property type="entry name" value="Restriction endonuclease-like"/>
    <property type="match status" value="1"/>
</dbReference>
<dbReference type="NCBIfam" id="NF003458">
    <property type="entry name" value="PRK05070.1"/>
    <property type="match status" value="1"/>
</dbReference>
<dbReference type="AlphaFoldDB" id="A0A378IAI1"/>
<evidence type="ECO:0000256" key="5">
    <source>
        <dbReference type="ARBA" id="ARBA00022801"/>
    </source>
</evidence>
<dbReference type="Gene3D" id="3.40.600.10">
    <property type="entry name" value="DNA mismatch repair MutH/Restriction endonuclease, type II"/>
    <property type="match status" value="1"/>
</dbReference>
<organism evidence="10 12">
    <name type="scientific">Legionella birminghamensis</name>
    <dbReference type="NCBI Taxonomy" id="28083"/>
    <lineage>
        <taxon>Bacteria</taxon>
        <taxon>Pseudomonadati</taxon>
        <taxon>Pseudomonadota</taxon>
        <taxon>Gammaproteobacteria</taxon>
        <taxon>Legionellales</taxon>
        <taxon>Legionellaceae</taxon>
        <taxon>Legionella</taxon>
    </lineage>
</organism>
<keyword evidence="3 7" id="KW-0255">Endonuclease</keyword>
<sequence>MILLSGNNALSSETELLSRCSEIAGLSFNQLAQLTGFSIPQKQSQRKGWTGMAIEIALGTTAGTKAVPDFEHLGIELKTIPLNAQGNPAESTFVTSISLTTIHRETWQHSQCYQKLKRVLWLPVEGDSAIPFEQRRIGSAFLWSPSEEQERILAEDWLEHSLMIGTGRLEEIDASMGEYLQVRPKGANARSLCDGYDAEGIKIRTLPRGFYLRASFTRALIK</sequence>
<dbReference type="STRING" id="28083.Lbir_2048"/>
<evidence type="ECO:0000259" key="8">
    <source>
        <dbReference type="SMART" id="SM00927"/>
    </source>
</evidence>
<evidence type="ECO:0000256" key="3">
    <source>
        <dbReference type="ARBA" id="ARBA00022759"/>
    </source>
</evidence>
<proteinExistence type="inferred from homology"/>
<dbReference type="GO" id="GO:0005737">
    <property type="term" value="C:cytoplasm"/>
    <property type="evidence" value="ECO:0007669"/>
    <property type="project" value="UniProtKB-SubCell"/>
</dbReference>
<comment type="similarity">
    <text evidence="7">Belongs to the MutH family.</text>
</comment>
<dbReference type="Pfam" id="PF02976">
    <property type="entry name" value="MutH"/>
    <property type="match status" value="1"/>
</dbReference>
<keyword evidence="2 7" id="KW-0540">Nuclease</keyword>
<dbReference type="InterPro" id="IPR037057">
    <property type="entry name" value="DNA_rep_MutH/T2_RE_sf"/>
</dbReference>
<keyword evidence="5 7" id="KW-0378">Hydrolase</keyword>
<keyword evidence="1 7" id="KW-0963">Cytoplasm</keyword>
<dbReference type="NCBIfam" id="TIGR02248">
    <property type="entry name" value="mutH_TIGR"/>
    <property type="match status" value="1"/>
</dbReference>
<keyword evidence="6 7" id="KW-0234">DNA repair</keyword>
<evidence type="ECO:0000256" key="1">
    <source>
        <dbReference type="ARBA" id="ARBA00022490"/>
    </source>
</evidence>
<dbReference type="CDD" id="cd00583">
    <property type="entry name" value="MutH-like"/>
    <property type="match status" value="1"/>
</dbReference>
<reference evidence="9 11" key="1">
    <citation type="submission" date="2015-11" db="EMBL/GenBank/DDBJ databases">
        <title>Genomic analysis of 38 Legionella species identifies large and diverse effector repertoires.</title>
        <authorList>
            <person name="Burstein D."/>
            <person name="Amaro F."/>
            <person name="Zusman T."/>
            <person name="Lifshitz Z."/>
            <person name="Cohen O."/>
            <person name="Gilbert J.A."/>
            <person name="Pupko T."/>
            <person name="Shuman H.A."/>
            <person name="Segal G."/>
        </authorList>
    </citation>
    <scope>NUCLEOTIDE SEQUENCE [LARGE SCALE GENOMIC DNA]</scope>
    <source>
        <strain evidence="9 11">CDC#1407-AL-14</strain>
    </source>
</reference>
<dbReference type="GO" id="GO:0006304">
    <property type="term" value="P:DNA modification"/>
    <property type="evidence" value="ECO:0007669"/>
    <property type="project" value="InterPro"/>
</dbReference>
<evidence type="ECO:0000313" key="9">
    <source>
        <dbReference type="EMBL" id="KTC69309.1"/>
    </source>
</evidence>
<dbReference type="HAMAP" id="MF_00759">
    <property type="entry name" value="MutH"/>
    <property type="match status" value="1"/>
</dbReference>
<evidence type="ECO:0000256" key="6">
    <source>
        <dbReference type="ARBA" id="ARBA00023204"/>
    </source>
</evidence>
<dbReference type="EMBL" id="LNXT01000040">
    <property type="protein sequence ID" value="KTC69309.1"/>
    <property type="molecule type" value="Genomic_DNA"/>
</dbReference>
<evidence type="ECO:0000313" key="11">
    <source>
        <dbReference type="Proteomes" id="UP000054735"/>
    </source>
</evidence>
<dbReference type="InterPro" id="IPR011335">
    <property type="entry name" value="Restrct_endonuc-II-like"/>
</dbReference>
<evidence type="ECO:0000313" key="12">
    <source>
        <dbReference type="Proteomes" id="UP000255066"/>
    </source>
</evidence>
<dbReference type="Proteomes" id="UP000255066">
    <property type="component" value="Unassembled WGS sequence"/>
</dbReference>
<comment type="subcellular location">
    <subcellularLocation>
        <location evidence="7">Cytoplasm</location>
    </subcellularLocation>
</comment>
<name>A0A378IAI1_9GAMM</name>
<dbReference type="GO" id="GO:0003677">
    <property type="term" value="F:DNA binding"/>
    <property type="evidence" value="ECO:0007669"/>
    <property type="project" value="InterPro"/>
</dbReference>
<dbReference type="InterPro" id="IPR011337">
    <property type="entry name" value="DNA_rep_MutH/RE_typeII_Sau3AI"/>
</dbReference>
<evidence type="ECO:0000313" key="10">
    <source>
        <dbReference type="EMBL" id="STX31571.1"/>
    </source>
</evidence>
<dbReference type="SMART" id="SM00927">
    <property type="entry name" value="MutH"/>
    <property type="match status" value="1"/>
</dbReference>
<evidence type="ECO:0000256" key="7">
    <source>
        <dbReference type="HAMAP-Rule" id="MF_00759"/>
    </source>
</evidence>
<dbReference type="GO" id="GO:0016787">
    <property type="term" value="F:hydrolase activity"/>
    <property type="evidence" value="ECO:0007669"/>
    <property type="project" value="UniProtKB-KW"/>
</dbReference>
<evidence type="ECO:0000256" key="4">
    <source>
        <dbReference type="ARBA" id="ARBA00022763"/>
    </source>
</evidence>
<comment type="function">
    <text evidence="7">Sequence-specific endonuclease that cleaves unmethylated GATC sequences. It is involved in DNA mismatch repair.</text>
</comment>
<evidence type="ECO:0000256" key="2">
    <source>
        <dbReference type="ARBA" id="ARBA00022722"/>
    </source>
</evidence>
<reference evidence="10 12" key="2">
    <citation type="submission" date="2018-06" db="EMBL/GenBank/DDBJ databases">
        <authorList>
            <consortium name="Pathogen Informatics"/>
            <person name="Doyle S."/>
        </authorList>
    </citation>
    <scope>NUCLEOTIDE SEQUENCE [LARGE SCALE GENOMIC DNA]</scope>
    <source>
        <strain evidence="10 12">NCTC12437</strain>
    </source>
</reference>
<gene>
    <name evidence="7 10" type="primary">mutH</name>
    <name evidence="9" type="ORF">Lbir_2048</name>
    <name evidence="10" type="ORF">NCTC12437_01345</name>
</gene>
<feature type="domain" description="DNA mismatch repair MutH/Type II restriction enzyme Sau3AI" evidence="8">
    <location>
        <begin position="58"/>
        <end position="156"/>
    </location>
</feature>
<dbReference type="RefSeq" id="WP_058524061.1">
    <property type="nucleotide sequence ID" value="NZ_CAAAHV010000005.1"/>
</dbReference>
<dbReference type="GO" id="GO:0004519">
    <property type="term" value="F:endonuclease activity"/>
    <property type="evidence" value="ECO:0007669"/>
    <property type="project" value="UniProtKB-UniRule"/>
</dbReference>
<dbReference type="OrthoDB" id="5634909at2"/>
<keyword evidence="11" id="KW-1185">Reference proteome</keyword>
<dbReference type="EMBL" id="UGNW01000001">
    <property type="protein sequence ID" value="STX31571.1"/>
    <property type="molecule type" value="Genomic_DNA"/>
</dbReference>